<dbReference type="SUPFAM" id="SSF50104">
    <property type="entry name" value="Translation proteins SH3-like domain"/>
    <property type="match status" value="1"/>
</dbReference>
<reference evidence="11" key="1">
    <citation type="submission" date="2022-05" db="EMBL/GenBank/DDBJ databases">
        <title>Impact of host demography and evolutionary history on endosymbiont molecular evolution: a test in carpenter ants (Genus Camponotus) and their Blochmannia endosymbionts.</title>
        <authorList>
            <person name="Manthey J.D."/>
            <person name="Giron J.C."/>
            <person name="Hruska J.P."/>
        </authorList>
    </citation>
    <scope>NUCLEOTIDE SEQUENCE</scope>
    <source>
        <strain evidence="11">C-039</strain>
    </source>
</reference>
<accession>A0A9Q8X2U6</accession>
<evidence type="ECO:0000256" key="8">
    <source>
        <dbReference type="HAMAP-Rule" id="MF_01326"/>
    </source>
</evidence>
<dbReference type="GO" id="GO:0005840">
    <property type="term" value="C:ribosome"/>
    <property type="evidence" value="ECO:0007669"/>
    <property type="project" value="UniProtKB-KW"/>
</dbReference>
<keyword evidence="2 8" id="KW-0699">rRNA-binding</keyword>
<sequence length="106" mass="11762">MAAAKIKRNDEVIVLSGKDKGKKGKVKYIFYDKGRAIVTGINLIKKHQKPIPNKNQPGGIIEKEASIDLSNIAIFNTTLNKADRIGFKIKNGKKIRIFKSNGDIVK</sequence>
<dbReference type="PANTHER" id="PTHR12903">
    <property type="entry name" value="MITOCHONDRIAL RIBOSOMAL PROTEIN L24"/>
    <property type="match status" value="1"/>
</dbReference>
<dbReference type="GO" id="GO:1990904">
    <property type="term" value="C:ribonucleoprotein complex"/>
    <property type="evidence" value="ECO:0007669"/>
    <property type="project" value="UniProtKB-KW"/>
</dbReference>
<evidence type="ECO:0000259" key="10">
    <source>
        <dbReference type="SMART" id="SM00739"/>
    </source>
</evidence>
<comment type="function">
    <text evidence="8">One of two assembly initiator proteins, it binds directly to the 5'-end of the 23S rRNA, where it nucleates assembly of the 50S subunit.</text>
</comment>
<dbReference type="PROSITE" id="PS01108">
    <property type="entry name" value="RIBOSOMAL_L24"/>
    <property type="match status" value="1"/>
</dbReference>
<dbReference type="CDD" id="cd06089">
    <property type="entry name" value="KOW_RPL26"/>
    <property type="match status" value="1"/>
</dbReference>
<evidence type="ECO:0000313" key="12">
    <source>
        <dbReference type="Proteomes" id="UP001056209"/>
    </source>
</evidence>
<evidence type="ECO:0000256" key="4">
    <source>
        <dbReference type="ARBA" id="ARBA00022980"/>
    </source>
</evidence>
<dbReference type="Pfam" id="PF17136">
    <property type="entry name" value="ribosomal_L24"/>
    <property type="match status" value="1"/>
</dbReference>
<keyword evidence="5 8" id="KW-0687">Ribonucleoprotein</keyword>
<keyword evidence="4 8" id="KW-0689">Ribosomal protein</keyword>
<dbReference type="Pfam" id="PF00467">
    <property type="entry name" value="KOW"/>
    <property type="match status" value="1"/>
</dbReference>
<dbReference type="GO" id="GO:0006412">
    <property type="term" value="P:translation"/>
    <property type="evidence" value="ECO:0007669"/>
    <property type="project" value="UniProtKB-UniRule"/>
</dbReference>
<dbReference type="Gene3D" id="2.30.30.30">
    <property type="match status" value="1"/>
</dbReference>
<dbReference type="InterPro" id="IPR005825">
    <property type="entry name" value="Ribosomal_uL24_CS"/>
</dbReference>
<dbReference type="SMART" id="SM00739">
    <property type="entry name" value="KOW"/>
    <property type="match status" value="1"/>
</dbReference>
<dbReference type="FunFam" id="2.30.30.30:FF:000004">
    <property type="entry name" value="50S ribosomal protein L24"/>
    <property type="match status" value="1"/>
</dbReference>
<protein>
    <recommendedName>
        <fullName evidence="6 8">Large ribosomal subunit protein uL24</fullName>
    </recommendedName>
</protein>
<comment type="function">
    <text evidence="7 8">One of the proteins that surrounds the polypeptide exit tunnel on the outside of the subunit.</text>
</comment>
<dbReference type="RefSeq" id="WP_250236705.1">
    <property type="nucleotide sequence ID" value="NZ_CP097753.1"/>
</dbReference>
<dbReference type="InterPro" id="IPR008991">
    <property type="entry name" value="Translation_prot_SH3-like_sf"/>
</dbReference>
<dbReference type="NCBIfam" id="TIGR01079">
    <property type="entry name" value="rplX_bact"/>
    <property type="match status" value="1"/>
</dbReference>
<evidence type="ECO:0000256" key="9">
    <source>
        <dbReference type="RuleBase" id="RU003477"/>
    </source>
</evidence>
<evidence type="ECO:0000313" key="11">
    <source>
        <dbReference type="EMBL" id="URJ28461.1"/>
    </source>
</evidence>
<evidence type="ECO:0000256" key="7">
    <source>
        <dbReference type="ARBA" id="ARBA00058688"/>
    </source>
</evidence>
<dbReference type="Proteomes" id="UP001056209">
    <property type="component" value="Chromosome"/>
</dbReference>
<dbReference type="AlphaFoldDB" id="A0A9Q8X2U6"/>
<dbReference type="GO" id="GO:0019843">
    <property type="term" value="F:rRNA binding"/>
    <property type="evidence" value="ECO:0007669"/>
    <property type="project" value="UniProtKB-UniRule"/>
</dbReference>
<dbReference type="InterPro" id="IPR014722">
    <property type="entry name" value="Rib_uL2_dom2"/>
</dbReference>
<evidence type="ECO:0000256" key="1">
    <source>
        <dbReference type="ARBA" id="ARBA00010618"/>
    </source>
</evidence>
<keyword evidence="3 8" id="KW-0694">RNA-binding</keyword>
<dbReference type="GO" id="GO:0005829">
    <property type="term" value="C:cytosol"/>
    <property type="evidence" value="ECO:0007669"/>
    <property type="project" value="UniProtKB-ARBA"/>
</dbReference>
<evidence type="ECO:0000256" key="6">
    <source>
        <dbReference type="ARBA" id="ARBA00035206"/>
    </source>
</evidence>
<feature type="domain" description="KOW" evidence="10">
    <location>
        <begin position="5"/>
        <end position="32"/>
    </location>
</feature>
<proteinExistence type="inferred from homology"/>
<dbReference type="InterPro" id="IPR005824">
    <property type="entry name" value="KOW"/>
</dbReference>
<comment type="similarity">
    <text evidence="1 8 9">Belongs to the universal ribosomal protein uL24 family.</text>
</comment>
<dbReference type="GO" id="GO:0003735">
    <property type="term" value="F:structural constituent of ribosome"/>
    <property type="evidence" value="ECO:0007669"/>
    <property type="project" value="InterPro"/>
</dbReference>
<dbReference type="InterPro" id="IPR057264">
    <property type="entry name" value="Ribosomal_uL24_C"/>
</dbReference>
<dbReference type="InterPro" id="IPR003256">
    <property type="entry name" value="Ribosomal_uL24"/>
</dbReference>
<dbReference type="HAMAP" id="MF_01326_B">
    <property type="entry name" value="Ribosomal_uL24_B"/>
    <property type="match status" value="1"/>
</dbReference>
<evidence type="ECO:0000256" key="3">
    <source>
        <dbReference type="ARBA" id="ARBA00022884"/>
    </source>
</evidence>
<dbReference type="EMBL" id="CP097753">
    <property type="protein sequence ID" value="URJ28461.1"/>
    <property type="molecule type" value="Genomic_DNA"/>
</dbReference>
<organism evidence="11 12">
    <name type="scientific">Candidatus Blochmannia vicinus</name>
    <name type="common">nom. nud.</name>
    <dbReference type="NCBI Taxonomy" id="251540"/>
    <lineage>
        <taxon>Bacteria</taxon>
        <taxon>Pseudomonadati</taxon>
        <taxon>Pseudomonadota</taxon>
        <taxon>Gammaproteobacteria</taxon>
        <taxon>Enterobacterales</taxon>
        <taxon>Enterobacteriaceae</taxon>
        <taxon>ant endosymbionts</taxon>
        <taxon>Candidatus Blochmanniella</taxon>
    </lineage>
</organism>
<comment type="subunit">
    <text evidence="8">Part of the 50S ribosomal subunit.</text>
</comment>
<name>A0A9Q8X2U6_9ENTR</name>
<evidence type="ECO:0000256" key="5">
    <source>
        <dbReference type="ARBA" id="ARBA00023274"/>
    </source>
</evidence>
<gene>
    <name evidence="8 11" type="primary">rplX</name>
    <name evidence="11" type="ORF">M9393_02215</name>
</gene>
<dbReference type="InterPro" id="IPR041988">
    <property type="entry name" value="Ribosomal_uL24_KOW"/>
</dbReference>
<evidence type="ECO:0000256" key="2">
    <source>
        <dbReference type="ARBA" id="ARBA00022730"/>
    </source>
</evidence>